<gene>
    <name evidence="2" type="ORF">I9W82_001430</name>
</gene>
<feature type="compositionally biased region" description="Polar residues" evidence="1">
    <location>
        <begin position="159"/>
        <end position="181"/>
    </location>
</feature>
<name>A0A8H7ZIB3_9ASCO</name>
<feature type="compositionally biased region" description="Low complexity" evidence="1">
    <location>
        <begin position="266"/>
        <end position="282"/>
    </location>
</feature>
<keyword evidence="3" id="KW-1185">Reference proteome</keyword>
<sequence length="400" mass="43381">MDKEEESSDAGNTTVVSIPRTTAEGVDDKGPKKSNDDATTTAVEKAEPSGEGGIGEEGNIILDSQTNKSQTTTTTTNTANTGAVTSQANHSPSISSISSLDSDSSTGRLIKSFSKTKLTDSNKENQPPSITTSDTMTTDLQRPTLMATSTEKHFDYTASGDTSTTKITKLPQSVASKTNFYNDLDGKEPSSENTVKQSQQRKKPIKFTVRKVSREAISTPSSPPLDVMNNGNGRSSSGSHTRQGSNGSYYYHKSPPLPSPVNTTYPPSQFRVTSSSSQQSPQLGGGARSISGNSPSPVVSPATESHELETRKKLAAAQRKYDQYEARIVKIDKEVQFLTNLLPPYTVDVDYNTRVKIQRAIEKLKGKQDELARKKYGLGITISRLWRATEGSEIWVRKVD</sequence>
<reference evidence="2 3" key="1">
    <citation type="submission" date="2020-12" db="EMBL/GenBank/DDBJ databases">
        <title>Effect of drift, selection, and recombination on the evolution of hybrid genomes in Candida yeast pathogens.</title>
        <authorList>
            <person name="Mixao V."/>
            <person name="Ksiezopolska E."/>
            <person name="Saus E."/>
            <person name="Boekhout T."/>
            <person name="Gacser A."/>
            <person name="Gabaldon T."/>
        </authorList>
    </citation>
    <scope>NUCLEOTIDE SEQUENCE [LARGE SCALE GENOMIC DNA]</scope>
    <source>
        <strain evidence="2 3">BP57</strain>
    </source>
</reference>
<evidence type="ECO:0000256" key="1">
    <source>
        <dbReference type="SAM" id="MobiDB-lite"/>
    </source>
</evidence>
<accession>A0A8H7ZIB3</accession>
<comment type="caution">
    <text evidence="2">The sequence shown here is derived from an EMBL/GenBank/DDBJ whole genome shotgun (WGS) entry which is preliminary data.</text>
</comment>
<feature type="region of interest" description="Disordered" evidence="1">
    <location>
        <begin position="1"/>
        <end position="308"/>
    </location>
</feature>
<feature type="compositionally biased region" description="Low complexity" evidence="1">
    <location>
        <begin position="57"/>
        <end position="105"/>
    </location>
</feature>
<dbReference type="RefSeq" id="XP_067551451.1">
    <property type="nucleotide sequence ID" value="XM_067690175.1"/>
</dbReference>
<dbReference type="AlphaFoldDB" id="A0A8H7ZIB3"/>
<dbReference type="OrthoDB" id="3993315at2759"/>
<feature type="compositionally biased region" description="Basic residues" evidence="1">
    <location>
        <begin position="199"/>
        <end position="211"/>
    </location>
</feature>
<feature type="compositionally biased region" description="Basic and acidic residues" evidence="1">
    <location>
        <begin position="26"/>
        <end position="36"/>
    </location>
</feature>
<evidence type="ECO:0000313" key="2">
    <source>
        <dbReference type="EMBL" id="KAG5422335.1"/>
    </source>
</evidence>
<protein>
    <submittedName>
        <fullName evidence="2">Uncharacterized protein</fullName>
    </submittedName>
</protein>
<feature type="compositionally biased region" description="Polar residues" evidence="1">
    <location>
        <begin position="9"/>
        <end position="20"/>
    </location>
</feature>
<proteinExistence type="predicted"/>
<dbReference type="GeneID" id="93650059"/>
<feature type="compositionally biased region" description="Low complexity" evidence="1">
    <location>
        <begin position="229"/>
        <end position="239"/>
    </location>
</feature>
<feature type="compositionally biased region" description="Polar residues" evidence="1">
    <location>
        <begin position="124"/>
        <end position="149"/>
    </location>
</feature>
<dbReference type="Proteomes" id="UP000669133">
    <property type="component" value="Unassembled WGS sequence"/>
</dbReference>
<evidence type="ECO:0000313" key="3">
    <source>
        <dbReference type="Proteomes" id="UP000669133"/>
    </source>
</evidence>
<organism evidence="2 3">
    <name type="scientific">Candida metapsilosis</name>
    <dbReference type="NCBI Taxonomy" id="273372"/>
    <lineage>
        <taxon>Eukaryota</taxon>
        <taxon>Fungi</taxon>
        <taxon>Dikarya</taxon>
        <taxon>Ascomycota</taxon>
        <taxon>Saccharomycotina</taxon>
        <taxon>Pichiomycetes</taxon>
        <taxon>Debaryomycetaceae</taxon>
        <taxon>Candida/Lodderomyces clade</taxon>
        <taxon>Candida</taxon>
    </lineage>
</organism>
<dbReference type="EMBL" id="JAEOAQ010000001">
    <property type="protein sequence ID" value="KAG5422335.1"/>
    <property type="molecule type" value="Genomic_DNA"/>
</dbReference>